<gene>
    <name evidence="2" type="ORF">OCU04_003068</name>
</gene>
<dbReference type="EMBL" id="JAPEIS010000002">
    <property type="protein sequence ID" value="KAJ8069415.1"/>
    <property type="molecule type" value="Genomic_DNA"/>
</dbReference>
<protein>
    <submittedName>
        <fullName evidence="2">Uncharacterized protein</fullName>
    </submittedName>
</protein>
<accession>A0A9X0AVD6</accession>
<sequence length="584" mass="67677">MCFANRSFCKGCRKETIKYVSKCDQYPEVTTETTTHAIRGRHRRIRACKDCKRKETQRAEEESRNIAVHHGQAKAILEWMRLERPLPLTDEVIADKYSKLFHDRERLHPYCVGFTNMHEGLIAERKEYLATRADQIAKEYLKVKGVLSKEAEGAVLMIVNEEKMMDEAFKRQAEIDSGVRTMTESDKGFSLHEIGKAESYQHAMDLIMDAQETVAQETVGPKFAEWAGNIPDQFITEDRVRREINGFLDVLVLEGSDETIDEFRGEVIRLNVLDEETFDFDPNARVLQGDTPAWIAVNMPERITFREWVDECENTLGRIRPLFQRWYRLIDDYRAYLAQIASAQHTLFNVTRNTIAARTFRALTGRPETRPRAPSINSPPRYGIIWVLEGSETEGSDDSLDDELSGADIRITPIRERLEESIAGLESLLYISNTLMRNLPDLFFRSVTASLIPPIRLLNRQIESNTWPTEDEWRMIQRNTESALEALGELNAELNVRVRRALEEELERERERERQGRNEPEPGIEPFFFDLTPMQVVALEREPENIAYARRAIIGLSPPPQEFDWQEEDGDVWNVRSMIKNHEI</sequence>
<dbReference type="AlphaFoldDB" id="A0A9X0AVD6"/>
<evidence type="ECO:0000256" key="1">
    <source>
        <dbReference type="SAM" id="Coils"/>
    </source>
</evidence>
<reference evidence="2" key="1">
    <citation type="submission" date="2022-11" db="EMBL/GenBank/DDBJ databases">
        <title>Genome Resource of Sclerotinia nivalis Strain SnTB1, a Plant Pathogen Isolated from American Ginseng.</title>
        <authorList>
            <person name="Fan S."/>
        </authorList>
    </citation>
    <scope>NUCLEOTIDE SEQUENCE</scope>
    <source>
        <strain evidence="2">SnTB1</strain>
    </source>
</reference>
<dbReference type="OrthoDB" id="3554703at2759"/>
<proteinExistence type="predicted"/>
<comment type="caution">
    <text evidence="2">The sequence shown here is derived from an EMBL/GenBank/DDBJ whole genome shotgun (WGS) entry which is preliminary data.</text>
</comment>
<evidence type="ECO:0000313" key="2">
    <source>
        <dbReference type="EMBL" id="KAJ8069415.1"/>
    </source>
</evidence>
<keyword evidence="1" id="KW-0175">Coiled coil</keyword>
<feature type="coiled-coil region" evidence="1">
    <location>
        <begin position="484"/>
        <end position="519"/>
    </location>
</feature>
<organism evidence="2 3">
    <name type="scientific">Sclerotinia nivalis</name>
    <dbReference type="NCBI Taxonomy" id="352851"/>
    <lineage>
        <taxon>Eukaryota</taxon>
        <taxon>Fungi</taxon>
        <taxon>Dikarya</taxon>
        <taxon>Ascomycota</taxon>
        <taxon>Pezizomycotina</taxon>
        <taxon>Leotiomycetes</taxon>
        <taxon>Helotiales</taxon>
        <taxon>Sclerotiniaceae</taxon>
        <taxon>Sclerotinia</taxon>
    </lineage>
</organism>
<evidence type="ECO:0000313" key="3">
    <source>
        <dbReference type="Proteomes" id="UP001152300"/>
    </source>
</evidence>
<dbReference type="Proteomes" id="UP001152300">
    <property type="component" value="Unassembled WGS sequence"/>
</dbReference>
<keyword evidence="3" id="KW-1185">Reference proteome</keyword>
<name>A0A9X0AVD6_9HELO</name>